<accession>A0A316ACC4</accession>
<proteinExistence type="predicted"/>
<keyword evidence="2" id="KW-1185">Reference proteome</keyword>
<reference evidence="1 2" key="1">
    <citation type="submission" date="2018-03" db="EMBL/GenBank/DDBJ databases">
        <title>Genomic Encyclopedia of Archaeal and Bacterial Type Strains, Phase II (KMG-II): from individual species to whole genera.</title>
        <authorList>
            <person name="Goeker M."/>
        </authorList>
    </citation>
    <scope>NUCLEOTIDE SEQUENCE [LARGE SCALE GENOMIC DNA]</scope>
    <source>
        <strain evidence="1 2">DSM 100346</strain>
    </source>
</reference>
<evidence type="ECO:0000313" key="2">
    <source>
        <dbReference type="Proteomes" id="UP000245880"/>
    </source>
</evidence>
<dbReference type="AlphaFoldDB" id="A0A316ACC4"/>
<dbReference type="Proteomes" id="UP000245880">
    <property type="component" value="Unassembled WGS sequence"/>
</dbReference>
<dbReference type="EMBL" id="QGDT01000017">
    <property type="protein sequence ID" value="PWJ54544.1"/>
    <property type="molecule type" value="Genomic_DNA"/>
</dbReference>
<gene>
    <name evidence="1" type="ORF">CLV98_11782</name>
</gene>
<evidence type="ECO:0000313" key="1">
    <source>
        <dbReference type="EMBL" id="PWJ54544.1"/>
    </source>
</evidence>
<name>A0A316ACC4_9BACT</name>
<sequence>MYFVMHSTLHSPYICNVNHSNEHIEHPLAMKQSFKTTALFLALVATTSLSSFALDKESKRSSRLESGIYTTLDGKVKIMVEKQLTEAPTHLLLKNDEGAILYRETIKKSYDRFGKTLNLSELEMGSYQIEISSKGITKNHTFEIKSSSKHPVISLIN</sequence>
<comment type="caution">
    <text evidence="1">The sequence shown here is derived from an EMBL/GenBank/DDBJ whole genome shotgun (WGS) entry which is preliminary data.</text>
</comment>
<protein>
    <submittedName>
        <fullName evidence="1">Uncharacterized protein</fullName>
    </submittedName>
</protein>
<organism evidence="1 2">
    <name type="scientific">Dyadobacter jejuensis</name>
    <dbReference type="NCBI Taxonomy" id="1082580"/>
    <lineage>
        <taxon>Bacteria</taxon>
        <taxon>Pseudomonadati</taxon>
        <taxon>Bacteroidota</taxon>
        <taxon>Cytophagia</taxon>
        <taxon>Cytophagales</taxon>
        <taxon>Spirosomataceae</taxon>
        <taxon>Dyadobacter</taxon>
    </lineage>
</organism>